<dbReference type="CDD" id="cd09030">
    <property type="entry name" value="DUF1425"/>
    <property type="match status" value="1"/>
</dbReference>
<dbReference type="Gene3D" id="2.60.40.3230">
    <property type="match status" value="1"/>
</dbReference>
<keyword evidence="1" id="KW-0732">Signal</keyword>
<feature type="chain" id="PRO_5008381525" description="DUF1425 domain-containing protein" evidence="1">
    <location>
        <begin position="27"/>
        <end position="136"/>
    </location>
</feature>
<evidence type="ECO:0000256" key="1">
    <source>
        <dbReference type="SAM" id="SignalP"/>
    </source>
</evidence>
<keyword evidence="3" id="KW-1185">Reference proteome</keyword>
<evidence type="ECO:0008006" key="4">
    <source>
        <dbReference type="Google" id="ProtNLM"/>
    </source>
</evidence>
<proteinExistence type="predicted"/>
<evidence type="ECO:0000313" key="2">
    <source>
        <dbReference type="EMBL" id="SBT03998.1"/>
    </source>
</evidence>
<dbReference type="InterPro" id="IPR010824">
    <property type="entry name" value="DUF1425"/>
</dbReference>
<feature type="signal peptide" evidence="1">
    <location>
        <begin position="1"/>
        <end position="26"/>
    </location>
</feature>
<dbReference type="Pfam" id="PF07233">
    <property type="entry name" value="DUF1425"/>
    <property type="match status" value="1"/>
</dbReference>
<reference evidence="2 3" key="1">
    <citation type="submission" date="2016-06" db="EMBL/GenBank/DDBJ databases">
        <authorList>
            <person name="Kjaerup R.B."/>
            <person name="Dalgaard T.S."/>
            <person name="Juul-Madsen H.R."/>
        </authorList>
    </citation>
    <scope>NUCLEOTIDE SEQUENCE [LARGE SCALE GENOMIC DNA]</scope>
    <source>
        <strain evidence="2">2</strain>
    </source>
</reference>
<protein>
    <recommendedName>
        <fullName evidence="4">DUF1425 domain-containing protein</fullName>
    </recommendedName>
</protein>
<dbReference type="EMBL" id="FLQY01000023">
    <property type="protein sequence ID" value="SBT03998.1"/>
    <property type="molecule type" value="Genomic_DNA"/>
</dbReference>
<accession>A0A1A8XJ81</accession>
<evidence type="ECO:0000313" key="3">
    <source>
        <dbReference type="Proteomes" id="UP000199600"/>
    </source>
</evidence>
<dbReference type="AlphaFoldDB" id="A0A1A8XJ81"/>
<dbReference type="InterPro" id="IPR038483">
    <property type="entry name" value="YcfL-like_sf"/>
</dbReference>
<gene>
    <name evidence="2" type="ORF">PROAA_1190007</name>
</gene>
<organism evidence="2 3">
    <name type="scientific">Candidatus Propionivibrio aalborgensis</name>
    <dbReference type="NCBI Taxonomy" id="1860101"/>
    <lineage>
        <taxon>Bacteria</taxon>
        <taxon>Pseudomonadati</taxon>
        <taxon>Pseudomonadota</taxon>
        <taxon>Betaproteobacteria</taxon>
        <taxon>Rhodocyclales</taxon>
        <taxon>Rhodocyclaceae</taxon>
        <taxon>Propionivibrio</taxon>
    </lineage>
</organism>
<dbReference type="RefSeq" id="WP_186409630.1">
    <property type="nucleotide sequence ID" value="NZ_FLQY01000023.1"/>
</dbReference>
<sequence length="136" mass="15038">MKALFGPFGRFTLVAASVLALAPMLASGGSASQTSRPVSHGYAALTQDASGDIAISDLRATMQDRLLRVQADLRNPTTSDRQLYYRFEWLDQDGLAVWDDEPWKPMIVYGQSKRTISVSSPSFKATRFRLVVQNPN</sequence>
<name>A0A1A8XJ81_9RHOO</name>
<dbReference type="Proteomes" id="UP000199600">
    <property type="component" value="Unassembled WGS sequence"/>
</dbReference>